<feature type="DNA-binding region" description="H-T-H motif" evidence="4">
    <location>
        <begin position="42"/>
        <end position="61"/>
    </location>
</feature>
<dbReference type="Gene3D" id="1.10.10.60">
    <property type="entry name" value="Homeodomain-like"/>
    <property type="match status" value="1"/>
</dbReference>
<reference evidence="6 7" key="1">
    <citation type="submission" date="2023-07" db="EMBL/GenBank/DDBJ databases">
        <title>Strategy for survival of the halotoleranting strain Dietzia MX2 from the Yakshinskoe mineral salts deposit.</title>
        <authorList>
            <person name="Kharitonova M.A."/>
            <person name="Kupriyanova-Ashina F.G."/>
            <person name="Shakirov T.R."/>
            <person name="Vafina M.S."/>
            <person name="Ilinskaya O.N."/>
        </authorList>
    </citation>
    <scope>NUCLEOTIDE SEQUENCE [LARGE SCALE GENOMIC DNA]</scope>
    <source>
        <strain evidence="6 7">MX2</strain>
    </source>
</reference>
<evidence type="ECO:0000256" key="3">
    <source>
        <dbReference type="ARBA" id="ARBA00023163"/>
    </source>
</evidence>
<dbReference type="Pfam" id="PF13305">
    <property type="entry name" value="TetR_C_33"/>
    <property type="match status" value="1"/>
</dbReference>
<dbReference type="PROSITE" id="PS50977">
    <property type="entry name" value="HTH_TETR_2"/>
    <property type="match status" value="1"/>
</dbReference>
<dbReference type="Gene3D" id="1.10.357.10">
    <property type="entry name" value="Tetracycline Repressor, domain 2"/>
    <property type="match status" value="1"/>
</dbReference>
<evidence type="ECO:0000313" key="6">
    <source>
        <dbReference type="EMBL" id="MDN4507864.1"/>
    </source>
</evidence>
<keyword evidence="2 4" id="KW-0238">DNA-binding</keyword>
<dbReference type="Pfam" id="PF00440">
    <property type="entry name" value="TetR_N"/>
    <property type="match status" value="1"/>
</dbReference>
<keyword evidence="3" id="KW-0804">Transcription</keyword>
<evidence type="ECO:0000256" key="1">
    <source>
        <dbReference type="ARBA" id="ARBA00023015"/>
    </source>
</evidence>
<dbReference type="PANTHER" id="PTHR30055:SF234">
    <property type="entry name" value="HTH-TYPE TRANSCRIPTIONAL REGULATOR BETI"/>
    <property type="match status" value="1"/>
</dbReference>
<dbReference type="PANTHER" id="PTHR30055">
    <property type="entry name" value="HTH-TYPE TRANSCRIPTIONAL REGULATOR RUTR"/>
    <property type="match status" value="1"/>
</dbReference>
<organism evidence="6 7">
    <name type="scientific">Dietzia maris</name>
    <dbReference type="NCBI Taxonomy" id="37915"/>
    <lineage>
        <taxon>Bacteria</taxon>
        <taxon>Bacillati</taxon>
        <taxon>Actinomycetota</taxon>
        <taxon>Actinomycetes</taxon>
        <taxon>Mycobacteriales</taxon>
        <taxon>Dietziaceae</taxon>
        <taxon>Dietzia</taxon>
    </lineage>
</organism>
<dbReference type="InterPro" id="IPR009057">
    <property type="entry name" value="Homeodomain-like_sf"/>
</dbReference>
<evidence type="ECO:0000256" key="2">
    <source>
        <dbReference type="ARBA" id="ARBA00023125"/>
    </source>
</evidence>
<keyword evidence="1" id="KW-0805">Transcription regulation</keyword>
<gene>
    <name evidence="6" type="ORF">QYF62_17720</name>
</gene>
<name>A0ABT8H5W7_9ACTN</name>
<evidence type="ECO:0000313" key="7">
    <source>
        <dbReference type="Proteomes" id="UP001172702"/>
    </source>
</evidence>
<dbReference type="InterPro" id="IPR050109">
    <property type="entry name" value="HTH-type_TetR-like_transc_reg"/>
</dbReference>
<dbReference type="Proteomes" id="UP001172702">
    <property type="component" value="Unassembled WGS sequence"/>
</dbReference>
<protein>
    <submittedName>
        <fullName evidence="6">TetR/AcrR family transcriptional regulator</fullName>
    </submittedName>
</protein>
<proteinExistence type="predicted"/>
<dbReference type="EMBL" id="JAUHTB010000054">
    <property type="protein sequence ID" value="MDN4507864.1"/>
    <property type="molecule type" value="Genomic_DNA"/>
</dbReference>
<dbReference type="InterPro" id="IPR025996">
    <property type="entry name" value="MT1864/Rv1816-like_C"/>
</dbReference>
<dbReference type="InterPro" id="IPR001647">
    <property type="entry name" value="HTH_TetR"/>
</dbReference>
<evidence type="ECO:0000256" key="4">
    <source>
        <dbReference type="PROSITE-ProRule" id="PRU00335"/>
    </source>
</evidence>
<feature type="domain" description="HTH tetR-type" evidence="5">
    <location>
        <begin position="20"/>
        <end position="79"/>
    </location>
</feature>
<dbReference type="InterPro" id="IPR036271">
    <property type="entry name" value="Tet_transcr_reg_TetR-rel_C_sf"/>
</dbReference>
<comment type="caution">
    <text evidence="6">The sequence shown here is derived from an EMBL/GenBank/DDBJ whole genome shotgun (WGS) entry which is preliminary data.</text>
</comment>
<dbReference type="SUPFAM" id="SSF46689">
    <property type="entry name" value="Homeodomain-like"/>
    <property type="match status" value="1"/>
</dbReference>
<keyword evidence="7" id="KW-1185">Reference proteome</keyword>
<accession>A0ABT8H5W7</accession>
<sequence>MTESASAPPRRSPRMVKRRAQNCERILDAAERAFVSGQRNVRMEQIAEDSDMSVGALYKYFGSKDGILLALADRALTRFSTYLDEALRPEYSPLEQVIAASDVYLRFYLDHRGSFRFLAFDGHGSGLSASAHELSQQVGDRLDEILGRFQAHLESAIATGEASPDYPPKETALFLWGAWNGVVSLTLRNDRMALTDDQLAATLDVGRRLVNEGLAHPSFRIRGHSRARVMDPTKNW</sequence>
<dbReference type="SUPFAM" id="SSF48498">
    <property type="entry name" value="Tetracyclin repressor-like, C-terminal domain"/>
    <property type="match status" value="1"/>
</dbReference>
<dbReference type="RefSeq" id="WP_146776291.1">
    <property type="nucleotide sequence ID" value="NZ_JAPWIO010000024.1"/>
</dbReference>
<evidence type="ECO:0000259" key="5">
    <source>
        <dbReference type="PROSITE" id="PS50977"/>
    </source>
</evidence>